<dbReference type="PANTHER" id="PTHR37422:SF13">
    <property type="entry name" value="LIPOPOLYSACCHARIDE BIOSYNTHESIS PROTEIN PA4999-RELATED"/>
    <property type="match status" value="1"/>
</dbReference>
<feature type="transmembrane region" description="Helical" evidence="1">
    <location>
        <begin position="253"/>
        <end position="272"/>
    </location>
</feature>
<dbReference type="Proteomes" id="UP001501523">
    <property type="component" value="Unassembled WGS sequence"/>
</dbReference>
<feature type="transmembrane region" description="Helical" evidence="1">
    <location>
        <begin position="66"/>
        <end position="85"/>
    </location>
</feature>
<proteinExistence type="predicted"/>
<keyword evidence="1" id="KW-1133">Transmembrane helix</keyword>
<comment type="caution">
    <text evidence="2">The sequence shown here is derived from an EMBL/GenBank/DDBJ whole genome shotgun (WGS) entry which is preliminary data.</text>
</comment>
<feature type="transmembrane region" description="Helical" evidence="1">
    <location>
        <begin position="199"/>
        <end position="217"/>
    </location>
</feature>
<feature type="transmembrane region" description="Helical" evidence="1">
    <location>
        <begin position="229"/>
        <end position="247"/>
    </location>
</feature>
<keyword evidence="1" id="KW-0472">Membrane</keyword>
<feature type="transmembrane region" description="Helical" evidence="1">
    <location>
        <begin position="365"/>
        <end position="388"/>
    </location>
</feature>
<dbReference type="InterPro" id="IPR051533">
    <property type="entry name" value="WaaL-like"/>
</dbReference>
<evidence type="ECO:0008006" key="4">
    <source>
        <dbReference type="Google" id="ProtNLM"/>
    </source>
</evidence>
<organism evidence="2 3">
    <name type="scientific">Dokdonella soli</name>
    <dbReference type="NCBI Taxonomy" id="529810"/>
    <lineage>
        <taxon>Bacteria</taxon>
        <taxon>Pseudomonadati</taxon>
        <taxon>Pseudomonadota</taxon>
        <taxon>Gammaproteobacteria</taxon>
        <taxon>Lysobacterales</taxon>
        <taxon>Rhodanobacteraceae</taxon>
        <taxon>Dokdonella</taxon>
    </lineage>
</organism>
<feature type="transmembrane region" description="Helical" evidence="1">
    <location>
        <begin position="400"/>
        <end position="420"/>
    </location>
</feature>
<evidence type="ECO:0000256" key="1">
    <source>
        <dbReference type="SAM" id="Phobius"/>
    </source>
</evidence>
<feature type="transmembrane region" description="Helical" evidence="1">
    <location>
        <begin position="152"/>
        <end position="173"/>
    </location>
</feature>
<gene>
    <name evidence="2" type="ORF">GCM10009105_07600</name>
</gene>
<evidence type="ECO:0000313" key="3">
    <source>
        <dbReference type="Proteomes" id="UP001501523"/>
    </source>
</evidence>
<dbReference type="EMBL" id="BAAAEU010000004">
    <property type="protein sequence ID" value="GAA0708216.1"/>
    <property type="molecule type" value="Genomic_DNA"/>
</dbReference>
<keyword evidence="1" id="KW-0812">Transmembrane</keyword>
<keyword evidence="3" id="KW-1185">Reference proteome</keyword>
<evidence type="ECO:0000313" key="2">
    <source>
        <dbReference type="EMBL" id="GAA0708216.1"/>
    </source>
</evidence>
<accession>A0ABN1IDT1</accession>
<dbReference type="PANTHER" id="PTHR37422">
    <property type="entry name" value="TEICHURONIC ACID BIOSYNTHESIS PROTEIN TUAE"/>
    <property type="match status" value="1"/>
</dbReference>
<feature type="transmembrane region" description="Helical" evidence="1">
    <location>
        <begin position="12"/>
        <end position="30"/>
    </location>
</feature>
<feature type="transmembrane region" description="Helical" evidence="1">
    <location>
        <begin position="127"/>
        <end position="145"/>
    </location>
</feature>
<name>A0ABN1IDT1_9GAMM</name>
<protein>
    <recommendedName>
        <fullName evidence="4">O-antigen ligase family protein</fullName>
    </recommendedName>
</protein>
<reference evidence="2 3" key="1">
    <citation type="journal article" date="2019" name="Int. J. Syst. Evol. Microbiol.">
        <title>The Global Catalogue of Microorganisms (GCM) 10K type strain sequencing project: providing services to taxonomists for standard genome sequencing and annotation.</title>
        <authorList>
            <consortium name="The Broad Institute Genomics Platform"/>
            <consortium name="The Broad Institute Genome Sequencing Center for Infectious Disease"/>
            <person name="Wu L."/>
            <person name="Ma J."/>
        </authorList>
    </citation>
    <scope>NUCLEOTIDE SEQUENCE [LARGE SCALE GENOMIC DNA]</scope>
    <source>
        <strain evidence="2 3">JCM 15421</strain>
    </source>
</reference>
<sequence length="459" mass="48863">MHSEAQAQRHDRPLFILMCVLLIVCFVTGGSSQESGIGVMSAQVLAIPVLLYALTRLIACKCLGSVRFGTGVVALIVLIPFLQLLPVPEWLWSLSPARVSLQHDLAAAGVTGPRYRWSLVPGATERGLLLLLPAVALFFATITLGRSALRRVLSVVIGLALFSMLLGIAQLGAEQHSILNPYPQWVPEMGGVFANPNHQATALAMALVLSVALMLDARRRARPGDGAHALPWVYAALAALFVVAIPMTGSRAAPIIAIVPTVAFVLACGAIPFDRLRHHLPTQLFFLITMTALVIGVYSAMSWTRGDKVDAIRSMLAEQTTMIGFAQAPLGGGIGGFIPLYSQGVDASVLRDEYINSAHNEYAQLWLEGGVLAVFGLLAAFAVLGLSVRRLMKLPARSSSRTTGLGAMMALLVVILHSWVDYPLRTPALLTVFGLLGGAVVKLASDDAGAPFQLLADRA</sequence>
<feature type="transmembrane region" description="Helical" evidence="1">
    <location>
        <begin position="284"/>
        <end position="301"/>
    </location>
</feature>
<feature type="transmembrane region" description="Helical" evidence="1">
    <location>
        <begin position="36"/>
        <end position="54"/>
    </location>
</feature>